<dbReference type="InterPro" id="IPR018490">
    <property type="entry name" value="cNMP-bd_dom_sf"/>
</dbReference>
<dbReference type="Gene3D" id="1.10.840.10">
    <property type="entry name" value="Ras guanine-nucleotide exchange factors catalytic domain"/>
    <property type="match status" value="1"/>
</dbReference>
<evidence type="ECO:0000313" key="8">
    <source>
        <dbReference type="Proteomes" id="UP000835052"/>
    </source>
</evidence>
<dbReference type="SMART" id="SM00049">
    <property type="entry name" value="DEP"/>
    <property type="match status" value="1"/>
</dbReference>
<dbReference type="Pfam" id="PF00610">
    <property type="entry name" value="DEP"/>
    <property type="match status" value="1"/>
</dbReference>
<dbReference type="InterPro" id="IPR036964">
    <property type="entry name" value="RASGEF_cat_dom_sf"/>
</dbReference>
<dbReference type="CDD" id="cd00155">
    <property type="entry name" value="RasGEF"/>
    <property type="match status" value="1"/>
</dbReference>
<dbReference type="InterPro" id="IPR029071">
    <property type="entry name" value="Ubiquitin-like_domsf"/>
</dbReference>
<dbReference type="SUPFAM" id="SSF46785">
    <property type="entry name" value="Winged helix' DNA-binding domain"/>
    <property type="match status" value="1"/>
</dbReference>
<dbReference type="InterPro" id="IPR036388">
    <property type="entry name" value="WH-like_DNA-bd_sf"/>
</dbReference>
<dbReference type="CDD" id="cd06224">
    <property type="entry name" value="REM"/>
    <property type="match status" value="1"/>
</dbReference>
<evidence type="ECO:0000259" key="6">
    <source>
        <dbReference type="PROSITE" id="PS50212"/>
    </source>
</evidence>
<evidence type="ECO:0000313" key="7">
    <source>
        <dbReference type="EMBL" id="CAD6188556.1"/>
    </source>
</evidence>
<dbReference type="InterPro" id="IPR023578">
    <property type="entry name" value="Ras_GEF_dom_sf"/>
</dbReference>
<dbReference type="Gene3D" id="2.60.120.10">
    <property type="entry name" value="Jelly Rolls"/>
    <property type="match status" value="2"/>
</dbReference>
<dbReference type="SMART" id="SM00100">
    <property type="entry name" value="cNMP"/>
    <property type="match status" value="2"/>
</dbReference>
<dbReference type="PANTHER" id="PTHR23113">
    <property type="entry name" value="GUANINE NUCLEOTIDE EXCHANGE FACTOR"/>
    <property type="match status" value="1"/>
</dbReference>
<feature type="domain" description="Cyclic nucleotide-binding" evidence="4">
    <location>
        <begin position="335"/>
        <end position="436"/>
    </location>
</feature>
<accession>A0A8S1GXE6</accession>
<dbReference type="SUPFAM" id="SSF54236">
    <property type="entry name" value="Ubiquitin-like"/>
    <property type="match status" value="1"/>
</dbReference>
<name>A0A8S1GXE6_9PELO</name>
<dbReference type="Gene3D" id="1.20.870.10">
    <property type="entry name" value="Son of sevenless (SoS) protein Chain: S domain 1"/>
    <property type="match status" value="1"/>
</dbReference>
<dbReference type="AlphaFoldDB" id="A0A8S1GXE6"/>
<dbReference type="Pfam" id="PF00618">
    <property type="entry name" value="RasGEF_N"/>
    <property type="match status" value="1"/>
</dbReference>
<evidence type="ECO:0000256" key="1">
    <source>
        <dbReference type="ARBA" id="ARBA00022658"/>
    </source>
</evidence>
<dbReference type="InterPro" id="IPR000595">
    <property type="entry name" value="cNMP-bd_dom"/>
</dbReference>
<evidence type="ECO:0000259" key="3">
    <source>
        <dbReference type="PROSITE" id="PS50009"/>
    </source>
</evidence>
<dbReference type="Gene3D" id="3.10.20.90">
    <property type="entry name" value="Phosphatidylinositol 3-kinase Catalytic Subunit, Chain A, domain 1"/>
    <property type="match status" value="1"/>
</dbReference>
<dbReference type="CDD" id="cd00038">
    <property type="entry name" value="CAP_ED"/>
    <property type="match status" value="2"/>
</dbReference>
<dbReference type="PRINTS" id="PR00103">
    <property type="entry name" value="CAMPKINASE"/>
</dbReference>
<comment type="caution">
    <text evidence="7">The sequence shown here is derived from an EMBL/GenBank/DDBJ whole genome shotgun (WGS) entry which is preliminary data.</text>
</comment>
<dbReference type="SUPFAM" id="SSF51206">
    <property type="entry name" value="cAMP-binding domain-like"/>
    <property type="match status" value="2"/>
</dbReference>
<dbReference type="Pfam" id="PF00027">
    <property type="entry name" value="cNMP_binding"/>
    <property type="match status" value="2"/>
</dbReference>
<evidence type="ECO:0000259" key="4">
    <source>
        <dbReference type="PROSITE" id="PS50042"/>
    </source>
</evidence>
<feature type="domain" description="Ras-GEF" evidence="3">
    <location>
        <begin position="755"/>
        <end position="989"/>
    </location>
</feature>
<organism evidence="7 8">
    <name type="scientific">Caenorhabditis auriculariae</name>
    <dbReference type="NCBI Taxonomy" id="2777116"/>
    <lineage>
        <taxon>Eukaryota</taxon>
        <taxon>Metazoa</taxon>
        <taxon>Ecdysozoa</taxon>
        <taxon>Nematoda</taxon>
        <taxon>Chromadorea</taxon>
        <taxon>Rhabditida</taxon>
        <taxon>Rhabditina</taxon>
        <taxon>Rhabditomorpha</taxon>
        <taxon>Rhabditoidea</taxon>
        <taxon>Rhabditidae</taxon>
        <taxon>Peloderinae</taxon>
        <taxon>Caenorhabditis</taxon>
    </lineage>
</organism>
<feature type="domain" description="DEP" evidence="5">
    <location>
        <begin position="218"/>
        <end position="278"/>
    </location>
</feature>
<dbReference type="EMBL" id="CAJGYM010000008">
    <property type="protein sequence ID" value="CAD6188556.1"/>
    <property type="molecule type" value="Genomic_DNA"/>
</dbReference>
<proteinExistence type="predicted"/>
<gene>
    <name evidence="7" type="ORF">CAUJ_LOCUS4475</name>
</gene>
<keyword evidence="8" id="KW-1185">Reference proteome</keyword>
<dbReference type="InterPro" id="IPR000591">
    <property type="entry name" value="DEP_dom"/>
</dbReference>
<dbReference type="Gene3D" id="1.10.10.10">
    <property type="entry name" value="Winged helix-like DNA-binding domain superfamily/Winged helix DNA-binding domain"/>
    <property type="match status" value="1"/>
</dbReference>
<dbReference type="GO" id="GO:0005886">
    <property type="term" value="C:plasma membrane"/>
    <property type="evidence" value="ECO:0007669"/>
    <property type="project" value="TreeGrafter"/>
</dbReference>
<dbReference type="InterPro" id="IPR000651">
    <property type="entry name" value="Ras-like_Gua-exchang_fac_N"/>
</dbReference>
<dbReference type="PROSITE" id="PS50042">
    <property type="entry name" value="CNMP_BINDING_3"/>
    <property type="match status" value="2"/>
</dbReference>
<feature type="domain" description="Cyclic nucleotide-binding" evidence="4">
    <location>
        <begin position="13"/>
        <end position="87"/>
    </location>
</feature>
<dbReference type="Pfam" id="PF00617">
    <property type="entry name" value="RasGEF"/>
    <property type="match status" value="1"/>
</dbReference>
<keyword evidence="1 2" id="KW-0344">Guanine-nucleotide releasing factor</keyword>
<dbReference type="InterPro" id="IPR014710">
    <property type="entry name" value="RmlC-like_jellyroll"/>
</dbReference>
<dbReference type="OrthoDB" id="21144at2759"/>
<evidence type="ECO:0000259" key="5">
    <source>
        <dbReference type="PROSITE" id="PS50186"/>
    </source>
</evidence>
<dbReference type="GO" id="GO:0005085">
    <property type="term" value="F:guanyl-nucleotide exchange factor activity"/>
    <property type="evidence" value="ECO:0007669"/>
    <property type="project" value="UniProtKB-KW"/>
</dbReference>
<dbReference type="PROSITE" id="PS50212">
    <property type="entry name" value="RASGEF_NTER"/>
    <property type="match status" value="1"/>
</dbReference>
<dbReference type="Proteomes" id="UP000835052">
    <property type="component" value="Unassembled WGS sequence"/>
</dbReference>
<dbReference type="PROSITE" id="PS50186">
    <property type="entry name" value="DEP"/>
    <property type="match status" value="1"/>
</dbReference>
<reference evidence="7" key="1">
    <citation type="submission" date="2020-10" db="EMBL/GenBank/DDBJ databases">
        <authorList>
            <person name="Kikuchi T."/>
        </authorList>
    </citation>
    <scope>NUCLEOTIDE SEQUENCE</scope>
    <source>
        <strain evidence="7">NKZ352</strain>
    </source>
</reference>
<evidence type="ECO:0000256" key="2">
    <source>
        <dbReference type="PROSITE-ProRule" id="PRU00168"/>
    </source>
</evidence>
<dbReference type="InterPro" id="IPR008937">
    <property type="entry name" value="Ras-like_GEF"/>
</dbReference>
<dbReference type="Gene3D" id="1.10.8.1240">
    <property type="match status" value="1"/>
</dbReference>
<dbReference type="GO" id="GO:0007265">
    <property type="term" value="P:Ras protein signal transduction"/>
    <property type="evidence" value="ECO:0007669"/>
    <property type="project" value="TreeGrafter"/>
</dbReference>
<protein>
    <submittedName>
        <fullName evidence="7">Uncharacterized protein</fullName>
    </submittedName>
</protein>
<dbReference type="PANTHER" id="PTHR23113:SF327">
    <property type="entry name" value="EXCHANGE PROTEIN DIRECTLY ACTIVATED BY CAMP, ISOFORM E"/>
    <property type="match status" value="1"/>
</dbReference>
<dbReference type="InterPro" id="IPR036390">
    <property type="entry name" value="WH_DNA-bd_sf"/>
</dbReference>
<dbReference type="PROSITE" id="PS50009">
    <property type="entry name" value="RASGEF_CAT"/>
    <property type="match status" value="1"/>
</dbReference>
<dbReference type="SUPFAM" id="SSF48366">
    <property type="entry name" value="Ras GEF"/>
    <property type="match status" value="1"/>
</dbReference>
<dbReference type="SMART" id="SM00229">
    <property type="entry name" value="RasGEFN"/>
    <property type="match status" value="1"/>
</dbReference>
<feature type="domain" description="N-terminal Ras-GEF" evidence="6">
    <location>
        <begin position="476"/>
        <end position="613"/>
    </location>
</feature>
<dbReference type="InterPro" id="IPR001895">
    <property type="entry name" value="RASGEF_cat_dom"/>
</dbReference>
<sequence length="996" mass="113472">MDRLVSRVRRLSPLRTISDALLLSLLSQSESQPDNLQQGVVLFEKGESTCYWYLLVSGEVQLYRPSNSHGSTHIRTLLSGAIFGELGTTFHTCSALVSRPSQLVRISQTHFLSIYNKHGDHLQPFIVVVHDLTDDIDATPDYPIVYVPPVDYNNVLYKKDPTTSNGDANEKNFIEISNKMSPEKQIVEAGEVVQRAMRHSASHLIRDVVLHNESYRGCMAGNEMVDWLLETFISHSVPTMSRFQMTAIWQILLEQNVLTHVAGEQKFVDKHVFYRWTSKVPQRGPPTSEDVAHAISFLGIVAPETLFRIILSKPGFERNPEELELVYEELMHIKAFSHLSTMVKRQLSYVVELQQFAHAGSIVFRQGDRGNHWYIVLKGGVEVSIHGKGPVCALREGDDFGKLALVNDLPRAATITTLEDDSQFLVVDKHHFNQILREVEANTVRLREFGEDVLVLEKIDIPRGAAVDNTHSFSHCGYSVMAGRAEKILEYVLETRIDAHSDDLTEIDVFLEDFILTHEAFMSTNAVCNFLKSYYFRPAYKAGEVPSMDEMEEVCSKRRVVKFVTIWSSLLRLNFFLHPAANSFIEELYCHVIDDQKRIEGMRDIVVTMTALRSTRESVQRILARHPATVLDCGVLSAHMPTPILPTDICNQIIHLSDTTCFVLSIRLDKTAGEICELSRRRLRNHSLEPLLLVEVKSNGEKIIFAPTDRAIPTMLSLNSKLYVVFEDEVNCLDALFDQNGPTESVHSSILQLIDAHELAHQLFCFHIQLVQSTHTCELISQVIGRESFPAHTPFNLDLLVRRFNEVQYWATSEVLLATDATRVEILKKFIKIAAFAKQNQDLLTTFAIILGLSHISVSRLSHTWNRLSSKVKKQFAEFEALLDPSRNHRAYRMLIHKMAAPYTPFVPILLKDLAFLHQGNKSFYNGLVNFEKMHMLANVLRTYRQCKSSFNGEDTHRTFADSQSLIRNLRVIDNQRRLMQLSYKIEPRAGRKTDY</sequence>
<dbReference type="SMART" id="SM00147">
    <property type="entry name" value="RasGEF"/>
    <property type="match status" value="1"/>
</dbReference>